<feature type="transmembrane region" description="Helical" evidence="6">
    <location>
        <begin position="15"/>
        <end position="37"/>
    </location>
</feature>
<sequence>MEFEGRARIHSHLDIAPLIDIVFLLLVFFMLTSTFLVPEAIELELPESASATVTEITPITVALNASGELSLNGEPIQLEQLRQAIEPLIADSADAAITLKSDARTEVQQLLKVMDEIRAAGGSNVALATTQK</sequence>
<dbReference type="EMBL" id="UOFP01000183">
    <property type="protein sequence ID" value="VAW87389.1"/>
    <property type="molecule type" value="Genomic_DNA"/>
</dbReference>
<evidence type="ECO:0000256" key="1">
    <source>
        <dbReference type="ARBA" id="ARBA00004162"/>
    </source>
</evidence>
<evidence type="ECO:0008006" key="8">
    <source>
        <dbReference type="Google" id="ProtNLM"/>
    </source>
</evidence>
<accession>A0A3B0ZMM0</accession>
<evidence type="ECO:0000256" key="5">
    <source>
        <dbReference type="ARBA" id="ARBA00023136"/>
    </source>
</evidence>
<dbReference type="GO" id="GO:0022857">
    <property type="term" value="F:transmembrane transporter activity"/>
    <property type="evidence" value="ECO:0007669"/>
    <property type="project" value="InterPro"/>
</dbReference>
<keyword evidence="2" id="KW-1003">Cell membrane</keyword>
<reference evidence="7" key="1">
    <citation type="submission" date="2018-06" db="EMBL/GenBank/DDBJ databases">
        <authorList>
            <person name="Zhirakovskaya E."/>
        </authorList>
    </citation>
    <scope>NUCLEOTIDE SEQUENCE</scope>
</reference>
<organism evidence="7">
    <name type="scientific">hydrothermal vent metagenome</name>
    <dbReference type="NCBI Taxonomy" id="652676"/>
    <lineage>
        <taxon>unclassified sequences</taxon>
        <taxon>metagenomes</taxon>
        <taxon>ecological metagenomes</taxon>
    </lineage>
</organism>
<evidence type="ECO:0000256" key="2">
    <source>
        <dbReference type="ARBA" id="ARBA00022475"/>
    </source>
</evidence>
<dbReference type="Pfam" id="PF02472">
    <property type="entry name" value="ExbD"/>
    <property type="match status" value="1"/>
</dbReference>
<dbReference type="PANTHER" id="PTHR30558:SF3">
    <property type="entry name" value="BIOPOLYMER TRANSPORT PROTEIN EXBD-RELATED"/>
    <property type="match status" value="1"/>
</dbReference>
<evidence type="ECO:0000256" key="3">
    <source>
        <dbReference type="ARBA" id="ARBA00022692"/>
    </source>
</evidence>
<evidence type="ECO:0000313" key="7">
    <source>
        <dbReference type="EMBL" id="VAW87389.1"/>
    </source>
</evidence>
<gene>
    <name evidence="7" type="ORF">MNBD_GAMMA18-67</name>
</gene>
<evidence type="ECO:0000256" key="6">
    <source>
        <dbReference type="SAM" id="Phobius"/>
    </source>
</evidence>
<keyword evidence="4 6" id="KW-1133">Transmembrane helix</keyword>
<keyword evidence="5 6" id="KW-0472">Membrane</keyword>
<evidence type="ECO:0000256" key="4">
    <source>
        <dbReference type="ARBA" id="ARBA00022989"/>
    </source>
</evidence>
<dbReference type="GO" id="GO:0005886">
    <property type="term" value="C:plasma membrane"/>
    <property type="evidence" value="ECO:0007669"/>
    <property type="project" value="UniProtKB-SubCell"/>
</dbReference>
<name>A0A3B0ZMM0_9ZZZZ</name>
<protein>
    <recommendedName>
        <fullName evidence="8">Biopolymer transport protein ExbD/TolR</fullName>
    </recommendedName>
</protein>
<proteinExistence type="predicted"/>
<dbReference type="PANTHER" id="PTHR30558">
    <property type="entry name" value="EXBD MEMBRANE COMPONENT OF PMF-DRIVEN MACROMOLECULE IMPORT SYSTEM"/>
    <property type="match status" value="1"/>
</dbReference>
<dbReference type="AlphaFoldDB" id="A0A3B0ZMM0"/>
<dbReference type="InterPro" id="IPR003400">
    <property type="entry name" value="ExbD"/>
</dbReference>
<keyword evidence="3 6" id="KW-0812">Transmembrane</keyword>
<dbReference type="Gene3D" id="3.30.420.270">
    <property type="match status" value="1"/>
</dbReference>
<comment type="subcellular location">
    <subcellularLocation>
        <location evidence="1">Cell membrane</location>
        <topology evidence="1">Single-pass membrane protein</topology>
    </subcellularLocation>
</comment>